<feature type="region of interest" description="Disordered" evidence="1">
    <location>
        <begin position="1"/>
        <end position="60"/>
    </location>
</feature>
<keyword evidence="4" id="KW-1185">Reference proteome</keyword>
<evidence type="ECO:0000313" key="3">
    <source>
        <dbReference type="EMBL" id="QXN93920.1"/>
    </source>
</evidence>
<dbReference type="InterPro" id="IPR016047">
    <property type="entry name" value="M23ase_b-sheet_dom"/>
</dbReference>
<sequence length="283" mass="29565">MSTHPLRGDALRFMPDRHNSDKSQQSYGYSTSAGPWPLTDSPAPRKRRGGKHRMPPPPTALKGRAAIVAVAAGAFVAAGQTLASSSGHPPSPTVEPMALDQRQAVDTAPTTVEPGLLPEKPADLGQFSDMLHNGSKVADELSAAAASKLRPLFVKFTSGTFTSGYGMRWGALHAGVDVAAPIGTPIVAVEDGTVISAGPASGFGMWVRLLGDDGTITVYGHINTALVSIGQHVTAGDEIATVGNRGETTGPHCHFEVWLNGTDRIDPLPWLATRGIALGPERD</sequence>
<accession>A0ABX8RZX4</accession>
<feature type="domain" description="M23ase beta-sheet core" evidence="2">
    <location>
        <begin position="172"/>
        <end position="267"/>
    </location>
</feature>
<evidence type="ECO:0000259" key="2">
    <source>
        <dbReference type="Pfam" id="PF01551"/>
    </source>
</evidence>
<dbReference type="InterPro" id="IPR050570">
    <property type="entry name" value="Cell_wall_metabolism_enzyme"/>
</dbReference>
<dbReference type="CDD" id="cd12797">
    <property type="entry name" value="M23_peptidase"/>
    <property type="match status" value="1"/>
</dbReference>
<dbReference type="Pfam" id="PF01551">
    <property type="entry name" value="Peptidase_M23"/>
    <property type="match status" value="1"/>
</dbReference>
<dbReference type="PANTHER" id="PTHR21666">
    <property type="entry name" value="PEPTIDASE-RELATED"/>
    <property type="match status" value="1"/>
</dbReference>
<gene>
    <name evidence="3" type="ORF">KV110_13160</name>
</gene>
<feature type="compositionally biased region" description="Basic residues" evidence="1">
    <location>
        <begin position="44"/>
        <end position="54"/>
    </location>
</feature>
<reference evidence="3 4" key="1">
    <citation type="submission" date="2021-07" db="EMBL/GenBank/DDBJ databases">
        <title>Whole Genome Sequence of Nocardia Iowensis.</title>
        <authorList>
            <person name="Lamm A."/>
            <person name="Collins-Fairclough A.M."/>
            <person name="Bunk B."/>
            <person name="Sproer C."/>
        </authorList>
    </citation>
    <scope>NUCLEOTIDE SEQUENCE [LARGE SCALE GENOMIC DNA]</scope>
    <source>
        <strain evidence="3 4">NRRL 5646</strain>
    </source>
</reference>
<organism evidence="3 4">
    <name type="scientific">Nocardia iowensis</name>
    <dbReference type="NCBI Taxonomy" id="204891"/>
    <lineage>
        <taxon>Bacteria</taxon>
        <taxon>Bacillati</taxon>
        <taxon>Actinomycetota</taxon>
        <taxon>Actinomycetes</taxon>
        <taxon>Mycobacteriales</taxon>
        <taxon>Nocardiaceae</taxon>
        <taxon>Nocardia</taxon>
    </lineage>
</organism>
<evidence type="ECO:0000313" key="4">
    <source>
        <dbReference type="Proteomes" id="UP000694257"/>
    </source>
</evidence>
<feature type="compositionally biased region" description="Basic and acidic residues" evidence="1">
    <location>
        <begin position="1"/>
        <end position="21"/>
    </location>
</feature>
<dbReference type="Proteomes" id="UP000694257">
    <property type="component" value="Chromosome"/>
</dbReference>
<name>A0ABX8RZX4_NOCIO</name>
<dbReference type="PANTHER" id="PTHR21666:SF270">
    <property type="entry name" value="MUREIN HYDROLASE ACTIVATOR ENVC"/>
    <property type="match status" value="1"/>
</dbReference>
<feature type="compositionally biased region" description="Polar residues" evidence="1">
    <location>
        <begin position="22"/>
        <end position="33"/>
    </location>
</feature>
<dbReference type="EMBL" id="CP078145">
    <property type="protein sequence ID" value="QXN93920.1"/>
    <property type="molecule type" value="Genomic_DNA"/>
</dbReference>
<protein>
    <submittedName>
        <fullName evidence="3">M23 family metallopeptidase</fullName>
    </submittedName>
</protein>
<evidence type="ECO:0000256" key="1">
    <source>
        <dbReference type="SAM" id="MobiDB-lite"/>
    </source>
</evidence>
<proteinExistence type="predicted"/>